<gene>
    <name evidence="1" type="ORF">PGTUg99_016864</name>
</gene>
<dbReference type="EMBL" id="VDEP01000203">
    <property type="protein sequence ID" value="KAA1124565.1"/>
    <property type="molecule type" value="Genomic_DNA"/>
</dbReference>
<dbReference type="AlphaFoldDB" id="A0A5B0RI17"/>
<proteinExistence type="predicted"/>
<protein>
    <submittedName>
        <fullName evidence="1">Uncharacterized protein</fullName>
    </submittedName>
</protein>
<evidence type="ECO:0000313" key="2">
    <source>
        <dbReference type="Proteomes" id="UP000325313"/>
    </source>
</evidence>
<accession>A0A5B0RI17</accession>
<comment type="caution">
    <text evidence="1">The sequence shown here is derived from an EMBL/GenBank/DDBJ whole genome shotgun (WGS) entry which is preliminary data.</text>
</comment>
<reference evidence="1 2" key="1">
    <citation type="submission" date="2019-05" db="EMBL/GenBank/DDBJ databases">
        <title>Emergence of the Ug99 lineage of the wheat stem rust pathogen through somatic hybridization.</title>
        <authorList>
            <person name="Li F."/>
            <person name="Upadhyaya N.M."/>
            <person name="Sperschneider J."/>
            <person name="Matny O."/>
            <person name="Nguyen-Phuc H."/>
            <person name="Mago R."/>
            <person name="Raley C."/>
            <person name="Miller M.E."/>
            <person name="Silverstein K.A.T."/>
            <person name="Henningsen E."/>
            <person name="Hirsch C.D."/>
            <person name="Visser B."/>
            <person name="Pretorius Z.A."/>
            <person name="Steffenson B.J."/>
            <person name="Schwessinger B."/>
            <person name="Dodds P.N."/>
            <person name="Figueroa M."/>
        </authorList>
    </citation>
    <scope>NUCLEOTIDE SEQUENCE [LARGE SCALE GENOMIC DNA]</scope>
    <source>
        <strain evidence="1 2">Ug99</strain>
    </source>
</reference>
<dbReference type="Proteomes" id="UP000325313">
    <property type="component" value="Unassembled WGS sequence"/>
</dbReference>
<name>A0A5B0RI17_PUCGR</name>
<sequence>MGSDVVVATTSLICIGVRSSRISPSERFGGTDCEWMITQDGLSKKSDGCEMEDKSGWRRRRGAHYIRREVHRLIELSERDHVGYLTVILGHRYRQSSVSQVGFSFQCRVLFIRM</sequence>
<organism evidence="1 2">
    <name type="scientific">Puccinia graminis f. sp. tritici</name>
    <dbReference type="NCBI Taxonomy" id="56615"/>
    <lineage>
        <taxon>Eukaryota</taxon>
        <taxon>Fungi</taxon>
        <taxon>Dikarya</taxon>
        <taxon>Basidiomycota</taxon>
        <taxon>Pucciniomycotina</taxon>
        <taxon>Pucciniomycetes</taxon>
        <taxon>Pucciniales</taxon>
        <taxon>Pucciniaceae</taxon>
        <taxon>Puccinia</taxon>
    </lineage>
</organism>
<evidence type="ECO:0000313" key="1">
    <source>
        <dbReference type="EMBL" id="KAA1124565.1"/>
    </source>
</evidence>